<dbReference type="RefSeq" id="WP_011749412.1">
    <property type="nucleotide sequence ID" value="NZ_CP038206.1"/>
</dbReference>
<dbReference type="AlphaFoldDB" id="A0A1K2DPY9"/>
<name>A0A1K2DPY9_PARPN</name>
<accession>A0A1K2DPY9</accession>
<dbReference type="GeneID" id="93452819"/>
<evidence type="ECO:0000313" key="2">
    <source>
        <dbReference type="Proteomes" id="UP000509322"/>
    </source>
</evidence>
<evidence type="ECO:0000313" key="1">
    <source>
        <dbReference type="EMBL" id="QLH15235.1"/>
    </source>
</evidence>
<organism evidence="1 2">
    <name type="scientific">Paracoccus pantotrophus</name>
    <name type="common">Thiosphaera pantotropha</name>
    <dbReference type="NCBI Taxonomy" id="82367"/>
    <lineage>
        <taxon>Bacteria</taxon>
        <taxon>Pseudomonadati</taxon>
        <taxon>Pseudomonadota</taxon>
        <taxon>Alphaproteobacteria</taxon>
        <taxon>Rhodobacterales</taxon>
        <taxon>Paracoccaceae</taxon>
        <taxon>Paracoccus</taxon>
    </lineage>
</organism>
<proteinExistence type="predicted"/>
<reference evidence="1 2" key="1">
    <citation type="submission" date="2020-07" db="EMBL/GenBank/DDBJ databases">
        <title>The complete genome of Paracoccus pantotrophus ACCC 10489.</title>
        <authorList>
            <person name="Si Y."/>
        </authorList>
    </citation>
    <scope>NUCLEOTIDE SEQUENCE [LARGE SCALE GENOMIC DNA]</scope>
    <source>
        <strain evidence="1 2">ACCC10489</strain>
    </source>
</reference>
<gene>
    <name evidence="1" type="ORF">HYQ43_13515</name>
</gene>
<dbReference type="EMBL" id="CP058690">
    <property type="protein sequence ID" value="QLH15235.1"/>
    <property type="molecule type" value="Genomic_DNA"/>
</dbReference>
<dbReference type="Proteomes" id="UP000509322">
    <property type="component" value="Chromosome 2"/>
</dbReference>
<protein>
    <submittedName>
        <fullName evidence="1">Uncharacterized protein</fullName>
    </submittedName>
</protein>
<sequence>MLAKARNLFRDPAPLTAMDRTTSEAKLIVDEQARKRSELTASLKAARLAKEAADAATGVPAKKRKK</sequence>